<dbReference type="AlphaFoldDB" id="A0A438M052"/>
<feature type="region of interest" description="Disordered" evidence="1">
    <location>
        <begin position="1"/>
        <end position="29"/>
    </location>
</feature>
<dbReference type="RefSeq" id="WP_127931653.1">
    <property type="nucleotide sequence ID" value="NZ_SAUN01000001.1"/>
</dbReference>
<dbReference type="Pfam" id="PF12728">
    <property type="entry name" value="HTH_17"/>
    <property type="match status" value="1"/>
</dbReference>
<sequence length="86" mass="10197">MAASTRRNQPTPSRAPSAAPPTEARRKSPQWLTIDEILDELGVHRRTWQHWRSRNRVPKLHRLPNGEYRIRRTDYEAWLTELEVDA</sequence>
<dbReference type="InterPro" id="IPR041657">
    <property type="entry name" value="HTH_17"/>
</dbReference>
<dbReference type="InterPro" id="IPR009061">
    <property type="entry name" value="DNA-bd_dom_put_sf"/>
</dbReference>
<dbReference type="EMBL" id="SAUN01000001">
    <property type="protein sequence ID" value="RVX39112.1"/>
    <property type="molecule type" value="Genomic_DNA"/>
</dbReference>
<dbReference type="Proteomes" id="UP000284824">
    <property type="component" value="Unassembled WGS sequence"/>
</dbReference>
<evidence type="ECO:0000313" key="3">
    <source>
        <dbReference type="EMBL" id="RVX39112.1"/>
    </source>
</evidence>
<feature type="compositionally biased region" description="Low complexity" evidence="1">
    <location>
        <begin position="10"/>
        <end position="22"/>
    </location>
</feature>
<name>A0A438M052_9ACTN</name>
<dbReference type="SUPFAM" id="SSF46955">
    <property type="entry name" value="Putative DNA-binding domain"/>
    <property type="match status" value="1"/>
</dbReference>
<gene>
    <name evidence="3" type="ORF">EDD27_1454</name>
</gene>
<dbReference type="OrthoDB" id="194758at2"/>
<keyword evidence="4" id="KW-1185">Reference proteome</keyword>
<accession>A0A438M052</accession>
<proteinExistence type="predicted"/>
<protein>
    <submittedName>
        <fullName evidence="3">Helix-turn-helix protein</fullName>
    </submittedName>
</protein>
<evidence type="ECO:0000256" key="1">
    <source>
        <dbReference type="SAM" id="MobiDB-lite"/>
    </source>
</evidence>
<evidence type="ECO:0000313" key="4">
    <source>
        <dbReference type="Proteomes" id="UP000284824"/>
    </source>
</evidence>
<feature type="domain" description="Helix-turn-helix" evidence="2">
    <location>
        <begin position="31"/>
        <end position="81"/>
    </location>
</feature>
<organism evidence="3 4">
    <name type="scientific">Nonomuraea polychroma</name>
    <dbReference type="NCBI Taxonomy" id="46176"/>
    <lineage>
        <taxon>Bacteria</taxon>
        <taxon>Bacillati</taxon>
        <taxon>Actinomycetota</taxon>
        <taxon>Actinomycetes</taxon>
        <taxon>Streptosporangiales</taxon>
        <taxon>Streptosporangiaceae</taxon>
        <taxon>Nonomuraea</taxon>
    </lineage>
</organism>
<evidence type="ECO:0000259" key="2">
    <source>
        <dbReference type="Pfam" id="PF12728"/>
    </source>
</evidence>
<reference evidence="3 4" key="1">
    <citation type="submission" date="2019-01" db="EMBL/GenBank/DDBJ databases">
        <title>Sequencing the genomes of 1000 actinobacteria strains.</title>
        <authorList>
            <person name="Klenk H.-P."/>
        </authorList>
    </citation>
    <scope>NUCLEOTIDE SEQUENCE [LARGE SCALE GENOMIC DNA]</scope>
    <source>
        <strain evidence="3 4">DSM 43925</strain>
    </source>
</reference>
<comment type="caution">
    <text evidence="3">The sequence shown here is derived from an EMBL/GenBank/DDBJ whole genome shotgun (WGS) entry which is preliminary data.</text>
</comment>